<name>A0AAJ8MUH6_9TREE</name>
<feature type="region of interest" description="Disordered" evidence="8">
    <location>
        <begin position="435"/>
        <end position="469"/>
    </location>
</feature>
<dbReference type="KEGG" id="ksn:43588834"/>
<evidence type="ECO:0000256" key="5">
    <source>
        <dbReference type="ARBA" id="ARBA00022840"/>
    </source>
</evidence>
<dbReference type="InterPro" id="IPR027417">
    <property type="entry name" value="P-loop_NTPase"/>
</dbReference>
<dbReference type="InterPro" id="IPR004582">
    <property type="entry name" value="Checkpoint_prot_Rad17_Rad24"/>
</dbReference>
<organism evidence="10 11">
    <name type="scientific">Kwoniella shandongensis</name>
    <dbReference type="NCBI Taxonomy" id="1734106"/>
    <lineage>
        <taxon>Eukaryota</taxon>
        <taxon>Fungi</taxon>
        <taxon>Dikarya</taxon>
        <taxon>Basidiomycota</taxon>
        <taxon>Agaricomycotina</taxon>
        <taxon>Tremellomycetes</taxon>
        <taxon>Tremellales</taxon>
        <taxon>Cryptococcaceae</taxon>
        <taxon>Kwoniella</taxon>
    </lineage>
</organism>
<dbReference type="Gene3D" id="3.40.50.300">
    <property type="entry name" value="P-loop containing nucleotide triphosphate hydrolases"/>
    <property type="match status" value="1"/>
</dbReference>
<reference evidence="10" key="2">
    <citation type="submission" date="2024-01" db="EMBL/GenBank/DDBJ databases">
        <title>Comparative genomics of Cryptococcus and Kwoniella reveals pathogenesis evolution and contrasting modes of karyotype evolution via chromosome fusion or intercentromeric recombination.</title>
        <authorList>
            <person name="Coelho M.A."/>
            <person name="David-Palma M."/>
            <person name="Shea T."/>
            <person name="Bowers K."/>
            <person name="McGinley-Smith S."/>
            <person name="Mohammad A.W."/>
            <person name="Gnirke A."/>
            <person name="Yurkov A.M."/>
            <person name="Nowrousian M."/>
            <person name="Sun S."/>
            <person name="Cuomo C.A."/>
            <person name="Heitman J."/>
        </authorList>
    </citation>
    <scope>NUCLEOTIDE SEQUENCE</scope>
    <source>
        <strain evidence="10">CBS 12478</strain>
    </source>
</reference>
<dbReference type="RefSeq" id="XP_031861175.2">
    <property type="nucleotide sequence ID" value="XM_032004697.2"/>
</dbReference>
<dbReference type="InterPro" id="IPR003593">
    <property type="entry name" value="AAA+_ATPase"/>
</dbReference>
<dbReference type="SMART" id="SM00382">
    <property type="entry name" value="AAA"/>
    <property type="match status" value="1"/>
</dbReference>
<dbReference type="GO" id="GO:0005634">
    <property type="term" value="C:nucleus"/>
    <property type="evidence" value="ECO:0007669"/>
    <property type="project" value="UniProtKB-SubCell"/>
</dbReference>
<feature type="compositionally biased region" description="Polar residues" evidence="8">
    <location>
        <begin position="102"/>
        <end position="120"/>
    </location>
</feature>
<sequence>MPIANLSHLVTMVAPVKNGVGKKKESKSSSSSTSAIGGSGASAGAAGKKMASLSSFQSSLNFKPLSMLPPPTSSSSSSTKKVEEDRKKMPPPPLGVKPKVNPSVSMGQNNGRATGTSVNAKGNKGKEREVVEVLDSDDEDGSVEGEKPKDMAQMWTELYAPTNETDLAPGKARIQRVKTWLHESLFGHPPGVPTPPKLSTKDKLRKYRRILLLTGPAGSGKTTTVRLLAKDMGVDLIEWGEGVEEWNIGGGIERESSMTKFTSFLSRHAYPTLSLSSQSSSSQSCPPVKPRIILLTSLPNLSHLPTRDAFHAALLDFCRTFTSSSCPIIIVHSDAGSGGRAEESWMDRERGGREGALELVGKDVKDGPWCQEIDFLPLAPTFLNKALMKVVQTAIPKTTQRPSVSTVQLIALSCNGDLRSAINSLQLLCSRKMNDKSKKRKNREDDEEEEVEIGEGTKKKGRGSRGGKGALLSVSPDLRAVLDAVTRREQSLGLFHALGKVFYNKRLDDPNIEDENKEVLEAVRRLRPDDPLPSHLQEFTRRKSLIQMESFVPTIPVDASSFALWIHQSLPSFCTDIEQVSSGIDELCAADVMRTDDDIWQSSSQAIAYSLHLTIRGSLMSLPSPVPRRSQKVIKPQFFDAYRTERDNMAALDSATRYTMKKAITSSNILADGNVNGEQLAPWGGLVSTNVMASELVPMMVKIQGVTRKPLLPSSAQPLCMPPYSAYQAWQSSNNSELTAKDSATADDDFEADIAGDDGMGYVHATQGWDDEVDKEGKKEEEEEYLVDDDIDDWD</sequence>
<dbReference type="PANTHER" id="PTHR12172">
    <property type="entry name" value="CELL CYCLE CHECKPOINT PROTEIN RAD17"/>
    <property type="match status" value="1"/>
</dbReference>
<comment type="subcellular location">
    <subcellularLocation>
        <location evidence="1">Nucleus</location>
    </subcellularLocation>
</comment>
<evidence type="ECO:0000256" key="7">
    <source>
        <dbReference type="ARBA" id="ARBA00023306"/>
    </source>
</evidence>
<keyword evidence="5" id="KW-0067">ATP-binding</keyword>
<dbReference type="GO" id="GO:0003682">
    <property type="term" value="F:chromatin binding"/>
    <property type="evidence" value="ECO:0007669"/>
    <property type="project" value="TreeGrafter"/>
</dbReference>
<feature type="region of interest" description="Disordered" evidence="8">
    <location>
        <begin position="750"/>
        <end position="795"/>
    </location>
</feature>
<protein>
    <recommendedName>
        <fullName evidence="9">AAA+ ATPase domain-containing protein</fullName>
    </recommendedName>
</protein>
<dbReference type="GO" id="GO:0006281">
    <property type="term" value="P:DNA repair"/>
    <property type="evidence" value="ECO:0007669"/>
    <property type="project" value="InterPro"/>
</dbReference>
<feature type="compositionally biased region" description="Acidic residues" evidence="8">
    <location>
        <begin position="781"/>
        <end position="795"/>
    </location>
</feature>
<evidence type="ECO:0000313" key="10">
    <source>
        <dbReference type="EMBL" id="WWD16118.1"/>
    </source>
</evidence>
<keyword evidence="3" id="KW-0547">Nucleotide-binding</keyword>
<dbReference type="GO" id="GO:0003689">
    <property type="term" value="F:DNA clamp loader activity"/>
    <property type="evidence" value="ECO:0007669"/>
    <property type="project" value="TreeGrafter"/>
</dbReference>
<dbReference type="PANTHER" id="PTHR12172:SF0">
    <property type="entry name" value="CELL CYCLE CHECKPOINT PROTEIN RAD17"/>
    <property type="match status" value="1"/>
</dbReference>
<comment type="similarity">
    <text evidence="2">Belongs to the rad17/RAD24 family.</text>
</comment>
<reference evidence="10" key="1">
    <citation type="submission" date="2017-08" db="EMBL/GenBank/DDBJ databases">
        <authorList>
            <person name="Cuomo C."/>
            <person name="Billmyre B."/>
            <person name="Heitman J."/>
        </authorList>
    </citation>
    <scope>NUCLEOTIDE SEQUENCE</scope>
    <source>
        <strain evidence="10">CBS 12478</strain>
    </source>
</reference>
<evidence type="ECO:0000256" key="8">
    <source>
        <dbReference type="SAM" id="MobiDB-lite"/>
    </source>
</evidence>
<evidence type="ECO:0000256" key="4">
    <source>
        <dbReference type="ARBA" id="ARBA00022763"/>
    </source>
</evidence>
<dbReference type="GeneID" id="43588834"/>
<keyword evidence="4" id="KW-0227">DNA damage</keyword>
<feature type="domain" description="AAA+ ATPase" evidence="9">
    <location>
        <begin position="207"/>
        <end position="508"/>
    </location>
</feature>
<dbReference type="AlphaFoldDB" id="A0AAJ8MUH6"/>
<evidence type="ECO:0000313" key="11">
    <source>
        <dbReference type="Proteomes" id="UP000322225"/>
    </source>
</evidence>
<keyword evidence="11" id="KW-1185">Reference proteome</keyword>
<dbReference type="EMBL" id="CP144051">
    <property type="protein sequence ID" value="WWD16118.1"/>
    <property type="molecule type" value="Genomic_DNA"/>
</dbReference>
<evidence type="ECO:0000259" key="9">
    <source>
        <dbReference type="SMART" id="SM00382"/>
    </source>
</evidence>
<dbReference type="Proteomes" id="UP000322225">
    <property type="component" value="Chromosome 1"/>
</dbReference>
<feature type="region of interest" description="Disordered" evidence="8">
    <location>
        <begin position="15"/>
        <end position="124"/>
    </location>
</feature>
<evidence type="ECO:0000256" key="6">
    <source>
        <dbReference type="ARBA" id="ARBA00023242"/>
    </source>
</evidence>
<keyword evidence="7" id="KW-0131">Cell cycle</keyword>
<dbReference type="SUPFAM" id="SSF52540">
    <property type="entry name" value="P-loop containing nucleoside triphosphate hydrolases"/>
    <property type="match status" value="1"/>
</dbReference>
<evidence type="ECO:0000256" key="1">
    <source>
        <dbReference type="ARBA" id="ARBA00004123"/>
    </source>
</evidence>
<keyword evidence="6" id="KW-0539">Nucleus</keyword>
<dbReference type="GO" id="GO:0000077">
    <property type="term" value="P:DNA damage checkpoint signaling"/>
    <property type="evidence" value="ECO:0007669"/>
    <property type="project" value="TreeGrafter"/>
</dbReference>
<feature type="compositionally biased region" description="Low complexity" evidence="8">
    <location>
        <begin position="28"/>
        <end position="55"/>
    </location>
</feature>
<dbReference type="GO" id="GO:0005524">
    <property type="term" value="F:ATP binding"/>
    <property type="evidence" value="ECO:0007669"/>
    <property type="project" value="UniProtKB-KW"/>
</dbReference>
<accession>A0AAJ8MUH6</accession>
<dbReference type="GO" id="GO:0033314">
    <property type="term" value="P:mitotic DNA replication checkpoint signaling"/>
    <property type="evidence" value="ECO:0007669"/>
    <property type="project" value="TreeGrafter"/>
</dbReference>
<evidence type="ECO:0000256" key="2">
    <source>
        <dbReference type="ARBA" id="ARBA00006168"/>
    </source>
</evidence>
<dbReference type="Pfam" id="PF03215">
    <property type="entry name" value="Rad17"/>
    <property type="match status" value="1"/>
</dbReference>
<proteinExistence type="inferred from homology"/>
<gene>
    <name evidence="10" type="ORF">CI109_100543</name>
</gene>
<evidence type="ECO:0000256" key="3">
    <source>
        <dbReference type="ARBA" id="ARBA00022741"/>
    </source>
</evidence>